<name>A0A382LUJ4_9ZZZZ</name>
<reference evidence="1" key="1">
    <citation type="submission" date="2018-05" db="EMBL/GenBank/DDBJ databases">
        <authorList>
            <person name="Lanie J.A."/>
            <person name="Ng W.-L."/>
            <person name="Kazmierczak K.M."/>
            <person name="Andrzejewski T.M."/>
            <person name="Davidsen T.M."/>
            <person name="Wayne K.J."/>
            <person name="Tettelin H."/>
            <person name="Glass J.I."/>
            <person name="Rusch D."/>
            <person name="Podicherti R."/>
            <person name="Tsui H.-C.T."/>
            <person name="Winkler M.E."/>
        </authorList>
    </citation>
    <scope>NUCLEOTIDE SEQUENCE</scope>
</reference>
<accession>A0A382LUJ4</accession>
<dbReference type="Pfam" id="PF03420">
    <property type="entry name" value="Peptidase_S77"/>
    <property type="match status" value="1"/>
</dbReference>
<evidence type="ECO:0008006" key="2">
    <source>
        <dbReference type="Google" id="ProtNLM"/>
    </source>
</evidence>
<gene>
    <name evidence="1" type="ORF">METZ01_LOCUS293070</name>
</gene>
<dbReference type="InterPro" id="IPR005082">
    <property type="entry name" value="Peptidase_U9_T4_prohead"/>
</dbReference>
<dbReference type="AlphaFoldDB" id="A0A382LUJ4"/>
<organism evidence="1">
    <name type="scientific">marine metagenome</name>
    <dbReference type="NCBI Taxonomy" id="408172"/>
    <lineage>
        <taxon>unclassified sequences</taxon>
        <taxon>metagenomes</taxon>
        <taxon>ecological metagenomes</taxon>
    </lineage>
</organism>
<evidence type="ECO:0000313" key="1">
    <source>
        <dbReference type="EMBL" id="SVC40216.1"/>
    </source>
</evidence>
<dbReference type="EMBL" id="UINC01089267">
    <property type="protein sequence ID" value="SVC40216.1"/>
    <property type="molecule type" value="Genomic_DNA"/>
</dbReference>
<sequence length="186" mass="20528">MKENDGKLVVRGVLQRAESKNQNGRIYPKEVLVREAKKYHKEFIKQSRAMGELDHPESSVVNLANVSHNIKEMHWEGDNLLGTVEVLRTPSGNILTELFKSGIKLGISSRGMGSVETVSEAGEQSQEVQPDFELIAFDFVSNPSTHGAFMYPMSEGVTNDVETPAGRTCGVYCKVESIVNDIMRGA</sequence>
<proteinExistence type="predicted"/>
<protein>
    <recommendedName>
        <fullName evidence="2">Primosomal protein</fullName>
    </recommendedName>
</protein>